<reference evidence="9" key="2">
    <citation type="journal article" date="2021" name="Genome Biol. Evol.">
        <title>Developing a high-quality reference genome for a parasitic bivalve with doubly uniparental inheritance (Bivalvia: Unionida).</title>
        <authorList>
            <person name="Smith C.H."/>
        </authorList>
    </citation>
    <scope>NUCLEOTIDE SEQUENCE</scope>
    <source>
        <strain evidence="9">CHS0354</strain>
        <tissue evidence="9">Mantle</tissue>
    </source>
</reference>
<evidence type="ECO:0000256" key="4">
    <source>
        <dbReference type="ARBA" id="ARBA00022898"/>
    </source>
</evidence>
<dbReference type="FunFam" id="3.40.640.10:FF:000006">
    <property type="entry name" value="5-aminolevulinate synthase, mitochondrial"/>
    <property type="match status" value="1"/>
</dbReference>
<dbReference type="SUPFAM" id="SSF53383">
    <property type="entry name" value="PLP-dependent transferases"/>
    <property type="match status" value="1"/>
</dbReference>
<name>A0AAE0VIT5_9BIVA</name>
<dbReference type="GO" id="GO:0048821">
    <property type="term" value="P:erythrocyte development"/>
    <property type="evidence" value="ECO:0007669"/>
    <property type="project" value="TreeGrafter"/>
</dbReference>
<evidence type="ECO:0000256" key="2">
    <source>
        <dbReference type="ARBA" id="ARBA00008392"/>
    </source>
</evidence>
<dbReference type="CDD" id="cd06454">
    <property type="entry name" value="KBL_like"/>
    <property type="match status" value="1"/>
</dbReference>
<dbReference type="InterPro" id="IPR015422">
    <property type="entry name" value="PyrdxlP-dep_Trfase_small"/>
</dbReference>
<evidence type="ECO:0000256" key="1">
    <source>
        <dbReference type="ARBA" id="ARBA00001933"/>
    </source>
</evidence>
<keyword evidence="4 6" id="KW-0663">Pyridoxal phosphate</keyword>
<comment type="similarity">
    <text evidence="2 6">Belongs to the class-II pyridoxal-phosphate-dependent aminotransferase family.</text>
</comment>
<dbReference type="InterPro" id="IPR004839">
    <property type="entry name" value="Aminotransferase_I/II_large"/>
</dbReference>
<dbReference type="NCBIfam" id="TIGR01821">
    <property type="entry name" value="5aminolev_synth"/>
    <property type="match status" value="1"/>
</dbReference>
<reference evidence="9" key="1">
    <citation type="journal article" date="2021" name="Genome Biol. Evol.">
        <title>A High-Quality Reference Genome for a Parasitic Bivalve with Doubly Uniparental Inheritance (Bivalvia: Unionida).</title>
        <authorList>
            <person name="Smith C.H."/>
        </authorList>
    </citation>
    <scope>NUCLEOTIDE SEQUENCE</scope>
    <source>
        <strain evidence="9">CHS0354</strain>
    </source>
</reference>
<gene>
    <name evidence="9" type="ORF">CHS0354_029712</name>
</gene>
<dbReference type="GO" id="GO:0042541">
    <property type="term" value="P:hemoglobin biosynthetic process"/>
    <property type="evidence" value="ECO:0007669"/>
    <property type="project" value="TreeGrafter"/>
</dbReference>
<comment type="caution">
    <text evidence="9">The sequence shown here is derived from an EMBL/GenBank/DDBJ whole genome shotgun (WGS) entry which is preliminary data.</text>
</comment>
<dbReference type="GO" id="GO:0006782">
    <property type="term" value="P:protoporphyrinogen IX biosynthetic process"/>
    <property type="evidence" value="ECO:0007669"/>
    <property type="project" value="UniProtKB-UniRule"/>
</dbReference>
<keyword evidence="10" id="KW-1185">Reference proteome</keyword>
<keyword evidence="3 6" id="KW-0808">Transferase</keyword>
<comment type="catalytic activity">
    <reaction evidence="6">
        <text>succinyl-CoA + glycine + H(+) = 5-aminolevulinate + CO2 + CoA</text>
        <dbReference type="Rhea" id="RHEA:12921"/>
        <dbReference type="ChEBI" id="CHEBI:15378"/>
        <dbReference type="ChEBI" id="CHEBI:16526"/>
        <dbReference type="ChEBI" id="CHEBI:57287"/>
        <dbReference type="ChEBI" id="CHEBI:57292"/>
        <dbReference type="ChEBI" id="CHEBI:57305"/>
        <dbReference type="ChEBI" id="CHEBI:356416"/>
        <dbReference type="EC" id="2.3.1.37"/>
    </reaction>
</comment>
<dbReference type="GO" id="GO:0030170">
    <property type="term" value="F:pyridoxal phosphate binding"/>
    <property type="evidence" value="ECO:0007669"/>
    <property type="project" value="UniProtKB-UniRule"/>
</dbReference>
<evidence type="ECO:0000259" key="8">
    <source>
        <dbReference type="Pfam" id="PF09029"/>
    </source>
</evidence>
<dbReference type="GO" id="GO:0003870">
    <property type="term" value="F:5-aminolevulinate synthase activity"/>
    <property type="evidence" value="ECO:0007669"/>
    <property type="project" value="UniProtKB-EC"/>
</dbReference>
<dbReference type="GO" id="GO:0005759">
    <property type="term" value="C:mitochondrial matrix"/>
    <property type="evidence" value="ECO:0007669"/>
    <property type="project" value="InterPro"/>
</dbReference>
<dbReference type="Pfam" id="PF09029">
    <property type="entry name" value="Preseq_ALAS"/>
    <property type="match status" value="1"/>
</dbReference>
<accession>A0AAE0VIT5</accession>
<keyword evidence="5 6" id="KW-0012">Acyltransferase</keyword>
<dbReference type="InterPro" id="IPR015421">
    <property type="entry name" value="PyrdxlP-dep_Trfase_major"/>
</dbReference>
<feature type="domain" description="Aminotransferase class I/classII large" evidence="7">
    <location>
        <begin position="223"/>
        <end position="567"/>
    </location>
</feature>
<dbReference type="Gene3D" id="3.90.1150.10">
    <property type="entry name" value="Aspartate Aminotransferase, domain 1"/>
    <property type="match status" value="1"/>
</dbReference>
<evidence type="ECO:0000313" key="10">
    <source>
        <dbReference type="Proteomes" id="UP001195483"/>
    </source>
</evidence>
<dbReference type="InterPro" id="IPR015118">
    <property type="entry name" value="5aminolev_synth_preseq"/>
</dbReference>
<evidence type="ECO:0000313" key="9">
    <source>
        <dbReference type="EMBL" id="KAK3579404.1"/>
    </source>
</evidence>
<dbReference type="InterPro" id="IPR010961">
    <property type="entry name" value="4pyrrol_synth_NH2levulA_synth"/>
</dbReference>
<evidence type="ECO:0000256" key="6">
    <source>
        <dbReference type="RuleBase" id="RU910713"/>
    </source>
</evidence>
<dbReference type="EC" id="2.3.1.37" evidence="6"/>
<dbReference type="EMBL" id="JAEAOA010001776">
    <property type="protein sequence ID" value="KAK3579404.1"/>
    <property type="molecule type" value="Genomic_DNA"/>
</dbReference>
<evidence type="ECO:0000256" key="5">
    <source>
        <dbReference type="ARBA" id="ARBA00023315"/>
    </source>
</evidence>
<dbReference type="AlphaFoldDB" id="A0AAE0VIT5"/>
<sequence length="623" mass="68650">MKALSCPFLTRVSMSYLQKNALNVLKTKAQKCPVMAKVVRYMSNPTFDAFENQMAAELDDTNGAIAKGRCPFLARQNASIKPASTVLQEDIINVPAQAHEPVESASLSDLDMSDAILKTVLAKGHVDQEVKASVGMPTQGVQHGSQIFTEGLRTEEAKDVARKVTKGPTGSQPEHHFNYEKFFADQIDKKKRDHSYRIFKKVLRKANSFPMAEEYSLPTKKDISVWCSNDYLGMSWHPGVKQAVRDALEKHGAGAGGTRNISGNSPLHEALERELASLHQKEAALLFTSCYVANDSTLYTLGKALPGVHIFSDHGNHASMIQGIRNSGASKHVFRHNDPEHLEYLLKQLDRTVPKIVAFETVHSMDGAICPSRELCEVSHKYGALTFVDEVHAVGLYGNDGAGIGERDGVLDKMDIISGTLGKAFGNIGGYVASTAKTIDMIRSYASGFIFTTSLPPTTLAGALASVKILRSDEGRRLRFKHQQAVRYMRKKLVESGIPAIHCPSHIIPIHVGEAALCTKLSNDLMNKHGIYVQAINYPTVQRGHERLRLAPTPHHTKEMIEGFADAVVDVWKTNGLELHSRVYPSSCEFCNKPLKCEEFHAKDPICLRSNCTYASLQETLMA</sequence>
<proteinExistence type="inferred from homology"/>
<dbReference type="Pfam" id="PF00155">
    <property type="entry name" value="Aminotran_1_2"/>
    <property type="match status" value="1"/>
</dbReference>
<comment type="cofactor">
    <cofactor evidence="1 6">
        <name>pyridoxal 5'-phosphate</name>
        <dbReference type="ChEBI" id="CHEBI:597326"/>
    </cofactor>
</comment>
<dbReference type="Proteomes" id="UP001195483">
    <property type="component" value="Unassembled WGS sequence"/>
</dbReference>
<evidence type="ECO:0000259" key="7">
    <source>
        <dbReference type="Pfam" id="PF00155"/>
    </source>
</evidence>
<dbReference type="InterPro" id="IPR050087">
    <property type="entry name" value="AON_synthase_class-II"/>
</dbReference>
<dbReference type="PANTHER" id="PTHR13693">
    <property type="entry name" value="CLASS II AMINOTRANSFERASE/8-AMINO-7-OXONONANOATE SYNTHASE"/>
    <property type="match status" value="1"/>
</dbReference>
<feature type="domain" description="5-aminolevulinate synthase presequence" evidence="8">
    <location>
        <begin position="5"/>
        <end position="93"/>
    </location>
</feature>
<comment type="pathway">
    <text evidence="6">Porphyrin-containing compound metabolism; protoporphyrin-IX biosynthesis; 5-aminolevulinate from glycine: step 1/1.</text>
</comment>
<organism evidence="9 10">
    <name type="scientific">Potamilus streckersoni</name>
    <dbReference type="NCBI Taxonomy" id="2493646"/>
    <lineage>
        <taxon>Eukaryota</taxon>
        <taxon>Metazoa</taxon>
        <taxon>Spiralia</taxon>
        <taxon>Lophotrochozoa</taxon>
        <taxon>Mollusca</taxon>
        <taxon>Bivalvia</taxon>
        <taxon>Autobranchia</taxon>
        <taxon>Heteroconchia</taxon>
        <taxon>Palaeoheterodonta</taxon>
        <taxon>Unionida</taxon>
        <taxon>Unionoidea</taxon>
        <taxon>Unionidae</taxon>
        <taxon>Ambleminae</taxon>
        <taxon>Lampsilini</taxon>
        <taxon>Potamilus</taxon>
    </lineage>
</organism>
<dbReference type="Gene3D" id="3.40.640.10">
    <property type="entry name" value="Type I PLP-dependent aspartate aminotransferase-like (Major domain)"/>
    <property type="match status" value="1"/>
</dbReference>
<evidence type="ECO:0000256" key="3">
    <source>
        <dbReference type="ARBA" id="ARBA00022679"/>
    </source>
</evidence>
<dbReference type="InterPro" id="IPR015424">
    <property type="entry name" value="PyrdxlP-dep_Trfase"/>
</dbReference>
<reference evidence="9" key="3">
    <citation type="submission" date="2023-05" db="EMBL/GenBank/DDBJ databases">
        <authorList>
            <person name="Smith C.H."/>
        </authorList>
    </citation>
    <scope>NUCLEOTIDE SEQUENCE</scope>
    <source>
        <strain evidence="9">CHS0354</strain>
        <tissue evidence="9">Mantle</tissue>
    </source>
</reference>
<protein>
    <recommendedName>
        <fullName evidence="6">5-aminolevulinate synthase</fullName>
        <ecNumber evidence="6">2.3.1.37</ecNumber>
    </recommendedName>
    <alternativeName>
        <fullName evidence="6">5-aminolevulinic acid synthase</fullName>
    </alternativeName>
    <alternativeName>
        <fullName evidence="6">Delta-ALA synthase</fullName>
    </alternativeName>
    <alternativeName>
        <fullName evidence="6">Delta-aminolevulinate synthase</fullName>
    </alternativeName>
</protein>
<keyword evidence="6" id="KW-0350">Heme biosynthesis</keyword>
<dbReference type="PANTHER" id="PTHR13693:SF102">
    <property type="entry name" value="2-AMINO-3-KETOBUTYRATE COENZYME A LIGASE, MITOCHONDRIAL"/>
    <property type="match status" value="1"/>
</dbReference>